<keyword evidence="5" id="KW-1185">Reference proteome</keyword>
<dbReference type="InterPro" id="IPR011049">
    <property type="entry name" value="Serralysin-like_metalloprot_C"/>
</dbReference>
<name>A0A238KEB9_9RHOB</name>
<gene>
    <name evidence="4" type="primary">cya_3</name>
    <name evidence="4" type="ORF">PEV8663_02193</name>
</gene>
<keyword evidence="2" id="KW-0964">Secreted</keyword>
<dbReference type="Gene3D" id="3.90.930.1">
    <property type="match status" value="2"/>
</dbReference>
<evidence type="ECO:0000256" key="1">
    <source>
        <dbReference type="ARBA" id="ARBA00004613"/>
    </source>
</evidence>
<dbReference type="InterPro" id="IPR050557">
    <property type="entry name" value="RTX_toxin/Mannuronan_C5-epim"/>
</dbReference>
<dbReference type="SUPFAM" id="SSF51120">
    <property type="entry name" value="beta-Roll"/>
    <property type="match status" value="1"/>
</dbReference>
<dbReference type="PANTHER" id="PTHR38340">
    <property type="entry name" value="S-LAYER PROTEIN"/>
    <property type="match status" value="1"/>
</dbReference>
<protein>
    <submittedName>
        <fullName evidence="4">Bifunctional hemolysin/adenylate cyclase</fullName>
    </submittedName>
</protein>
<comment type="subcellular location">
    <subcellularLocation>
        <location evidence="1">Secreted</location>
    </subcellularLocation>
</comment>
<sequence>MAGDGNDWVSLDLRFGDGETDPAEDIDVTLSALQDEAAVFYEGTEGETHLQGVEQMYLYTGAGNDRFDTRGVASNSGWFGYSNYISLGDGDDHYLTDLGALGSANFLAGDGIDTLTIDWGDATSGITYYSNSSTTYYRVYVDDFGYVYQYFSDIEKIDFTTGSASDMVYAVGGRDRFVTNGGQDRIFGADKGDTVLAGDGNDWVSLDLRFGDGETDPAEDIDVTLSALQDEAAVFYEGTEDETHLQGVEQMYLYTGAGDDRFDTRGVASNSGWFGYSNYISLGDGDDHYLTDLGALGSANFLAGDGFDTLTIDWGAATSGITYYSNSSTTYYRVYVEGFGYVYQYFSNVEIFDLTGGSGADSLLGGSLTDRLIGNAGNDTLRAGSGNDFVQGGAGHDLIVLGDGDDTAFGEAGNDTIIGSLGSDVNVAAYSGSAASIYVIDLGEGSYRVITEAGGSDLLQNIQTLRFTDGLVTTDYAISSLVNSAPVLPATAEATLVTGQTTPIFDAEATDPESHPVTYSLAGADAGLFAIDPLTGEVTFDGDPTLALPEAAVGGLVYSLEIIASDGYASGSQELTVTGVSNLPPEAVDDLATTNQSAPVSVDVLANDFDLEGPAPTLAGFGQPEHGSVTQAGGSLVYQPDAGFYGVDQFVYDIVDAQGLRSSGEVVINVNRVRERLDSEELASWQSQTTVISPTGQLISKEITYDDGRVLVAQYTNGVRSSQTLTDPENAHSWTSQSLAYDGGGALISMDTTFDDGRVLSAQYTNGVRSAQTLTDPENAFSWTDQIYAYDSDGTLISRVANYDDGRVLVSEYTAGVRSAQTLTDPQNAHSWTSQSSAYGVDGVLMSRVTNHDDGRVQSATYTAGVRSTQTLTDPDNAHRWTDQSLTYDSEGNLISKVTNFDDGRVGNFRYVAGVQAEATITDAADAFVWASIERDYNSSGVLIESQTTYDDGRILTTEFAAGVRSTQTQTDPDNVYLWTNKTDVFDVDGTLISRVTNFDDGTVQTWPVVDDSPA</sequence>
<dbReference type="GO" id="GO:0005509">
    <property type="term" value="F:calcium ion binding"/>
    <property type="evidence" value="ECO:0007669"/>
    <property type="project" value="InterPro"/>
</dbReference>
<dbReference type="GO" id="GO:0007156">
    <property type="term" value="P:homophilic cell adhesion via plasma membrane adhesion molecules"/>
    <property type="evidence" value="ECO:0007669"/>
    <property type="project" value="InterPro"/>
</dbReference>
<evidence type="ECO:0000313" key="4">
    <source>
        <dbReference type="EMBL" id="SMX41168.1"/>
    </source>
</evidence>
<dbReference type="PROSITE" id="PS50268">
    <property type="entry name" value="CADHERIN_2"/>
    <property type="match status" value="1"/>
</dbReference>
<dbReference type="AlphaFoldDB" id="A0A238KEB9"/>
<dbReference type="Pfam" id="PF17963">
    <property type="entry name" value="Big_9"/>
    <property type="match status" value="1"/>
</dbReference>
<dbReference type="GO" id="GO:0016020">
    <property type="term" value="C:membrane"/>
    <property type="evidence" value="ECO:0007669"/>
    <property type="project" value="InterPro"/>
</dbReference>
<evidence type="ECO:0000313" key="5">
    <source>
        <dbReference type="Proteomes" id="UP000220836"/>
    </source>
</evidence>
<feature type="domain" description="Cadherin" evidence="3">
    <location>
        <begin position="502"/>
        <end position="618"/>
    </location>
</feature>
<evidence type="ECO:0000259" key="3">
    <source>
        <dbReference type="PROSITE" id="PS50268"/>
    </source>
</evidence>
<dbReference type="PANTHER" id="PTHR38340:SF1">
    <property type="entry name" value="S-LAYER PROTEIN"/>
    <property type="match status" value="1"/>
</dbReference>
<dbReference type="Gene3D" id="2.60.40.3440">
    <property type="match status" value="1"/>
</dbReference>
<dbReference type="Gene3D" id="2.150.10.10">
    <property type="entry name" value="Serralysin-like metalloprotease, C-terminal"/>
    <property type="match status" value="1"/>
</dbReference>
<dbReference type="PRINTS" id="PR00313">
    <property type="entry name" value="CABNDNGRPT"/>
</dbReference>
<accession>A0A238KEB9</accession>
<dbReference type="GO" id="GO:0005576">
    <property type="term" value="C:extracellular region"/>
    <property type="evidence" value="ECO:0007669"/>
    <property type="project" value="UniProtKB-SubCell"/>
</dbReference>
<reference evidence="4 5" key="1">
    <citation type="submission" date="2017-05" db="EMBL/GenBank/DDBJ databases">
        <authorList>
            <person name="Song R."/>
            <person name="Chenine A.L."/>
            <person name="Ruprecht R.M."/>
        </authorList>
    </citation>
    <scope>NUCLEOTIDE SEQUENCE [LARGE SCALE GENOMIC DNA]</scope>
    <source>
        <strain evidence="4 5">CECT 8663</strain>
    </source>
</reference>
<dbReference type="CDD" id="cd11304">
    <property type="entry name" value="Cadherin_repeat"/>
    <property type="match status" value="1"/>
</dbReference>
<organism evidence="4 5">
    <name type="scientific">Pelagimonas varians</name>
    <dbReference type="NCBI Taxonomy" id="696760"/>
    <lineage>
        <taxon>Bacteria</taxon>
        <taxon>Pseudomonadati</taxon>
        <taxon>Pseudomonadota</taxon>
        <taxon>Alphaproteobacteria</taxon>
        <taxon>Rhodobacterales</taxon>
        <taxon>Roseobacteraceae</taxon>
        <taxon>Pelagimonas</taxon>
    </lineage>
</organism>
<evidence type="ECO:0000256" key="2">
    <source>
        <dbReference type="ARBA" id="ARBA00022525"/>
    </source>
</evidence>
<dbReference type="InterPro" id="IPR002126">
    <property type="entry name" value="Cadherin-like_dom"/>
</dbReference>
<proteinExistence type="predicted"/>
<dbReference type="Pfam" id="PF00353">
    <property type="entry name" value="HemolysinCabind"/>
    <property type="match status" value="2"/>
</dbReference>
<dbReference type="EMBL" id="FXYH01000007">
    <property type="protein sequence ID" value="SMX41168.1"/>
    <property type="molecule type" value="Genomic_DNA"/>
</dbReference>
<dbReference type="InterPro" id="IPR001343">
    <property type="entry name" value="Hemolysn_Ca-bd"/>
</dbReference>
<dbReference type="Proteomes" id="UP000220836">
    <property type="component" value="Unassembled WGS sequence"/>
</dbReference>